<keyword evidence="1" id="KW-0472">Membrane</keyword>
<keyword evidence="1" id="KW-0812">Transmembrane</keyword>
<reference evidence="2" key="2">
    <citation type="journal article" date="2015" name="Data Brief">
        <title>Shoot transcriptome of the giant reed, Arundo donax.</title>
        <authorList>
            <person name="Barrero R.A."/>
            <person name="Guerrero F.D."/>
            <person name="Moolhuijzen P."/>
            <person name="Goolsby J.A."/>
            <person name="Tidwell J."/>
            <person name="Bellgard S.E."/>
            <person name="Bellgard M.I."/>
        </authorList>
    </citation>
    <scope>NUCLEOTIDE SEQUENCE</scope>
    <source>
        <tissue evidence="2">Shoot tissue taken approximately 20 cm above the soil surface</tissue>
    </source>
</reference>
<sequence length="42" mass="5072">MLFIYFLSYFFLVIFFLQSEMMYVCGCVLISIMKHFLFADTV</sequence>
<proteinExistence type="predicted"/>
<feature type="transmembrane region" description="Helical" evidence="1">
    <location>
        <begin position="6"/>
        <end position="32"/>
    </location>
</feature>
<dbReference type="AlphaFoldDB" id="A0A0A9HR36"/>
<accession>A0A0A9HR36</accession>
<evidence type="ECO:0000256" key="1">
    <source>
        <dbReference type="SAM" id="Phobius"/>
    </source>
</evidence>
<organism evidence="2">
    <name type="scientific">Arundo donax</name>
    <name type="common">Giant reed</name>
    <name type="synonym">Donax arundinaceus</name>
    <dbReference type="NCBI Taxonomy" id="35708"/>
    <lineage>
        <taxon>Eukaryota</taxon>
        <taxon>Viridiplantae</taxon>
        <taxon>Streptophyta</taxon>
        <taxon>Embryophyta</taxon>
        <taxon>Tracheophyta</taxon>
        <taxon>Spermatophyta</taxon>
        <taxon>Magnoliopsida</taxon>
        <taxon>Liliopsida</taxon>
        <taxon>Poales</taxon>
        <taxon>Poaceae</taxon>
        <taxon>PACMAD clade</taxon>
        <taxon>Arundinoideae</taxon>
        <taxon>Arundineae</taxon>
        <taxon>Arundo</taxon>
    </lineage>
</organism>
<name>A0A0A9HR36_ARUDO</name>
<dbReference type="EMBL" id="GBRH01162508">
    <property type="protein sequence ID" value="JAE35388.1"/>
    <property type="molecule type" value="Transcribed_RNA"/>
</dbReference>
<protein>
    <submittedName>
        <fullName evidence="2">Uncharacterized protein</fullName>
    </submittedName>
</protein>
<keyword evidence="1" id="KW-1133">Transmembrane helix</keyword>
<evidence type="ECO:0000313" key="2">
    <source>
        <dbReference type="EMBL" id="JAE35388.1"/>
    </source>
</evidence>
<reference evidence="2" key="1">
    <citation type="submission" date="2014-09" db="EMBL/GenBank/DDBJ databases">
        <authorList>
            <person name="Magalhaes I.L.F."/>
            <person name="Oliveira U."/>
            <person name="Santos F.R."/>
            <person name="Vidigal T.H.D.A."/>
            <person name="Brescovit A.D."/>
            <person name="Santos A.J."/>
        </authorList>
    </citation>
    <scope>NUCLEOTIDE SEQUENCE</scope>
    <source>
        <tissue evidence="2">Shoot tissue taken approximately 20 cm above the soil surface</tissue>
    </source>
</reference>